<dbReference type="GO" id="GO:0006338">
    <property type="term" value="P:chromatin remodeling"/>
    <property type="evidence" value="ECO:0007669"/>
    <property type="project" value="InterPro"/>
</dbReference>
<feature type="compositionally biased region" description="Acidic residues" evidence="1">
    <location>
        <begin position="658"/>
        <end position="669"/>
    </location>
</feature>
<feature type="domain" description="SWI/SNF and RSC complexes subunit Ssr4 N-terminal" evidence="2">
    <location>
        <begin position="6"/>
        <end position="213"/>
    </location>
</feature>
<dbReference type="AlphaFoldDB" id="A0A0D1Z4K3"/>
<proteinExistence type="predicted"/>
<feature type="compositionally biased region" description="Acidic residues" evidence="1">
    <location>
        <begin position="633"/>
        <end position="648"/>
    </location>
</feature>
<dbReference type="Proteomes" id="UP000053599">
    <property type="component" value="Unassembled WGS sequence"/>
</dbReference>
<organism evidence="4 5">
    <name type="scientific">Exophiala sideris</name>
    <dbReference type="NCBI Taxonomy" id="1016849"/>
    <lineage>
        <taxon>Eukaryota</taxon>
        <taxon>Fungi</taxon>
        <taxon>Dikarya</taxon>
        <taxon>Ascomycota</taxon>
        <taxon>Pezizomycotina</taxon>
        <taxon>Eurotiomycetes</taxon>
        <taxon>Chaetothyriomycetidae</taxon>
        <taxon>Chaetothyriales</taxon>
        <taxon>Herpotrichiellaceae</taxon>
        <taxon>Exophiala</taxon>
    </lineage>
</organism>
<reference evidence="4 5" key="1">
    <citation type="submission" date="2015-01" db="EMBL/GenBank/DDBJ databases">
        <title>The Genome Sequence of Exophiala sideris CBS121828.</title>
        <authorList>
            <consortium name="The Broad Institute Genomics Platform"/>
            <person name="Cuomo C."/>
            <person name="de Hoog S."/>
            <person name="Gorbushina A."/>
            <person name="Stielow B."/>
            <person name="Teixiera M."/>
            <person name="Abouelleil A."/>
            <person name="Chapman S.B."/>
            <person name="Priest M."/>
            <person name="Young S.K."/>
            <person name="Wortman J."/>
            <person name="Nusbaum C."/>
            <person name="Birren B."/>
        </authorList>
    </citation>
    <scope>NUCLEOTIDE SEQUENCE [LARGE SCALE GENOMIC DNA]</scope>
    <source>
        <strain evidence="4 5">CBS 121828</strain>
    </source>
</reference>
<evidence type="ECO:0000259" key="2">
    <source>
        <dbReference type="Pfam" id="PF08549"/>
    </source>
</evidence>
<evidence type="ECO:0000313" key="5">
    <source>
        <dbReference type="Proteomes" id="UP000053599"/>
    </source>
</evidence>
<feature type="compositionally biased region" description="Acidic residues" evidence="1">
    <location>
        <begin position="550"/>
        <end position="560"/>
    </location>
</feature>
<feature type="domain" description="SWI/SNF and RSC complexes subunit Ssr4 C-terminal" evidence="3">
    <location>
        <begin position="239"/>
        <end position="681"/>
    </location>
</feature>
<name>A0A0D1Z4K3_9EURO</name>
<feature type="compositionally biased region" description="Polar residues" evidence="1">
    <location>
        <begin position="495"/>
        <end position="524"/>
    </location>
</feature>
<evidence type="ECO:0000256" key="1">
    <source>
        <dbReference type="SAM" id="MobiDB-lite"/>
    </source>
</evidence>
<dbReference type="EMBL" id="KN846952">
    <property type="protein sequence ID" value="KIV81808.1"/>
    <property type="molecule type" value="Genomic_DNA"/>
</dbReference>
<dbReference type="STRING" id="1016849.A0A0D1Z4K3"/>
<dbReference type="Pfam" id="PF20497">
    <property type="entry name" value="SWI-SNF_Ssr4_C"/>
    <property type="match status" value="1"/>
</dbReference>
<evidence type="ECO:0000313" key="4">
    <source>
        <dbReference type="EMBL" id="KIV81808.1"/>
    </source>
</evidence>
<protein>
    <recommendedName>
        <fullName evidence="6">DUF1750-domain-containing protein</fullName>
    </recommendedName>
</protein>
<dbReference type="Pfam" id="PF08549">
    <property type="entry name" value="SWI-SNF_Ssr4_N"/>
    <property type="match status" value="1"/>
</dbReference>
<dbReference type="InterPro" id="IPR013859">
    <property type="entry name" value="Ssr4_N"/>
</dbReference>
<evidence type="ECO:0000259" key="3">
    <source>
        <dbReference type="Pfam" id="PF20497"/>
    </source>
</evidence>
<feature type="compositionally biased region" description="Polar residues" evidence="1">
    <location>
        <begin position="599"/>
        <end position="629"/>
    </location>
</feature>
<feature type="compositionally biased region" description="Basic and acidic residues" evidence="1">
    <location>
        <begin position="400"/>
        <end position="416"/>
    </location>
</feature>
<feature type="compositionally biased region" description="Polar residues" evidence="1">
    <location>
        <begin position="417"/>
        <end position="428"/>
    </location>
</feature>
<evidence type="ECO:0008006" key="6">
    <source>
        <dbReference type="Google" id="ProtNLM"/>
    </source>
</evidence>
<feature type="compositionally biased region" description="Polar residues" evidence="1">
    <location>
        <begin position="463"/>
        <end position="475"/>
    </location>
</feature>
<gene>
    <name evidence="4" type="ORF">PV11_03962</name>
</gene>
<sequence>MNPMLKDPAAGVPPQLLPHMHLVSKYRYPVMSNPSLEAIVGYLLEAPKIVRDLQPVQWQFIDTPQDGMLMLTWQPLEYLGTSFASDGFVWADAEHVFKSEVRGYTLEMFVQRSGYRASGEAMASHSRRRYRLLPGNPNLNLPTPDPSLWLTHYSKASARDHVPSASIPLLPHIQQLLQARSLIQTQGQLPRKEFMLHDRSNWPTIHLPPVMARAAAPGQVPSVAVTHRRGTSIAADTTLEEEEDVSRGDLLDFMTSKEISRLRYEQHHEWMEEVLESPYPTLSIIPSDLGLGRKGPLEELTKDFFDAPVSVTNSSGNEPPPRVGKMPDGQAEEFTNRASKKLAEMQAELESMRKRHARRMEKLQRSSTLTVAEKKLRTAPNVTERRDSSNAKSDSAPDTGSRDPVEEIVHSVETDTGKQITRSTTVTVMSRGGLQDRVKPTPVTQAPNVPTSAPQEKAANPPTAGTGSSTSQPQPRAQVAAPEKKPEANDMSRVPNEQQTSTKSNDTVQPTPSIQQPDPATNENEGVEAAADEGQAGDIPQLDDVGMDVNMDDFGDEAQEQDTNQDGNEWVMIDQEAEQDGGAMDVPDLPADTEPTEDQIGSEQTHNAATAPSTSIQQQEQAEPTQDTGLDTPDFDMGGDFDDVDVDTAGDALASYGDDGDDLNLDNVEDSAFGDAFHPEEDDIS</sequence>
<dbReference type="HOGENOM" id="CLU_013398_0_0_1"/>
<accession>A0A0D1Z4K3</accession>
<feature type="region of interest" description="Disordered" evidence="1">
    <location>
        <begin position="350"/>
        <end position="685"/>
    </location>
</feature>
<dbReference type="InterPro" id="IPR046464">
    <property type="entry name" value="SWI-SNF_Ssr4_C"/>
</dbReference>
<dbReference type="OrthoDB" id="5321006at2759"/>
<feature type="compositionally biased region" description="Polar residues" evidence="1">
    <location>
        <begin position="442"/>
        <end position="454"/>
    </location>
</feature>